<name>A0A838ZRM1_9FLAO</name>
<accession>A0A838ZRM1</accession>
<dbReference type="PROSITE" id="PS51257">
    <property type="entry name" value="PROKAR_LIPOPROTEIN"/>
    <property type="match status" value="1"/>
</dbReference>
<dbReference type="InterPro" id="IPR015943">
    <property type="entry name" value="WD40/YVTN_repeat-like_dom_sf"/>
</dbReference>
<dbReference type="Gene3D" id="2.130.10.10">
    <property type="entry name" value="YVTN repeat-like/Quinoprotein amine dehydrogenase"/>
    <property type="match status" value="1"/>
</dbReference>
<comment type="caution">
    <text evidence="1">The sequence shown here is derived from an EMBL/GenBank/DDBJ whole genome shotgun (WGS) entry which is preliminary data.</text>
</comment>
<dbReference type="InterPro" id="IPR031815">
    <property type="entry name" value="DUF5074"/>
</dbReference>
<sequence>MKNLKKIITISFLAFVISCSSDDNGENPIIEGDFQNGVIVLNEGGYTYANASVSFISNSGEIQNHIFSDVNGRNLGDVAQNIGFDNDLAYIVVNNSNAIEVVNRYTFESVATIAGQLHNPRFIEFHNGKGYVSNWGDGTDTEDDFIAVIDLNSNTQISTISVPEGPEKLVEENGKLYIAHQGGWGYGNSISILDLNSNSITGSISVSDVPTGLVEEDGFLFVLCAGKASWTGEETTGAMYKINLQNNQIVDEFEFAQGVHPTFLQIENDKVYYTIGNDIYRTETSNIEPSNSPFISTSDDGLEILYGFNVDDNWVYVCDAKDYQSNGALFVYSLSGNLDGEYPIGGIIPNGVYFND</sequence>
<gene>
    <name evidence="1" type="ORF">HU137_04780</name>
</gene>
<dbReference type="InterPro" id="IPR051200">
    <property type="entry name" value="Host-pathogen_enzymatic-act"/>
</dbReference>
<evidence type="ECO:0000313" key="2">
    <source>
        <dbReference type="Proteomes" id="UP000552241"/>
    </source>
</evidence>
<organism evidence="1 2">
    <name type="scientific">Moheibacter lacus</name>
    <dbReference type="NCBI Taxonomy" id="2745851"/>
    <lineage>
        <taxon>Bacteria</taxon>
        <taxon>Pseudomonadati</taxon>
        <taxon>Bacteroidota</taxon>
        <taxon>Flavobacteriia</taxon>
        <taxon>Flavobacteriales</taxon>
        <taxon>Weeksellaceae</taxon>
        <taxon>Moheibacter</taxon>
    </lineage>
</organism>
<dbReference type="RefSeq" id="WP_182042649.1">
    <property type="nucleotide sequence ID" value="NZ_JACDZE010000001.1"/>
</dbReference>
<evidence type="ECO:0008006" key="3">
    <source>
        <dbReference type="Google" id="ProtNLM"/>
    </source>
</evidence>
<keyword evidence="2" id="KW-1185">Reference proteome</keyword>
<dbReference type="Proteomes" id="UP000552241">
    <property type="component" value="Unassembled WGS sequence"/>
</dbReference>
<dbReference type="Pfam" id="PF16819">
    <property type="entry name" value="DUF5074"/>
    <property type="match status" value="1"/>
</dbReference>
<dbReference type="EMBL" id="JACDZE010000001">
    <property type="protein sequence ID" value="MBA5629083.1"/>
    <property type="molecule type" value="Genomic_DNA"/>
</dbReference>
<dbReference type="PANTHER" id="PTHR47197">
    <property type="entry name" value="PROTEIN NIRF"/>
    <property type="match status" value="1"/>
</dbReference>
<dbReference type="AlphaFoldDB" id="A0A838ZRM1"/>
<dbReference type="PANTHER" id="PTHR47197:SF3">
    <property type="entry name" value="DIHYDRO-HEME D1 DEHYDROGENASE"/>
    <property type="match status" value="1"/>
</dbReference>
<dbReference type="SUPFAM" id="SSF63825">
    <property type="entry name" value="YWTD domain"/>
    <property type="match status" value="1"/>
</dbReference>
<reference evidence="1 2" key="1">
    <citation type="submission" date="2020-07" db="EMBL/GenBank/DDBJ databases">
        <title>Moheibacter lacus sp. nov., a member of the family Flavobacteriaceae isolated from freshwater lake sediment.</title>
        <authorList>
            <person name="Liu Y."/>
        </authorList>
    </citation>
    <scope>NUCLEOTIDE SEQUENCE [LARGE SCALE GENOMIC DNA]</scope>
    <source>
        <strain evidence="1 2">BDHS18</strain>
    </source>
</reference>
<proteinExistence type="predicted"/>
<evidence type="ECO:0000313" key="1">
    <source>
        <dbReference type="EMBL" id="MBA5629083.1"/>
    </source>
</evidence>
<protein>
    <recommendedName>
        <fullName evidence="3">40-residue YVTN family beta-propeller repeat-containing protein</fullName>
    </recommendedName>
</protein>